<dbReference type="InterPro" id="IPR000489">
    <property type="entry name" value="Pterin-binding_dom"/>
</dbReference>
<dbReference type="InterPro" id="IPR017215">
    <property type="entry name" value="MetH_bac"/>
</dbReference>
<dbReference type="InterPro" id="IPR036724">
    <property type="entry name" value="Cobalamin-bd_sf"/>
</dbReference>
<dbReference type="GO" id="GO:0032259">
    <property type="term" value="P:methylation"/>
    <property type="evidence" value="ECO:0007669"/>
    <property type="project" value="UniProtKB-KW"/>
</dbReference>
<evidence type="ECO:0000259" key="20">
    <source>
        <dbReference type="PROSITE" id="PS50970"/>
    </source>
</evidence>
<dbReference type="Gene3D" id="3.20.20.20">
    <property type="entry name" value="Dihydropteroate synthase-like"/>
    <property type="match status" value="1"/>
</dbReference>
<keyword evidence="13 19" id="KW-0479">Metal-binding</keyword>
<proteinExistence type="inferred from homology"/>
<dbReference type="SMART" id="SM01018">
    <property type="entry name" value="B12-binding_2"/>
    <property type="match status" value="1"/>
</dbReference>
<comment type="cofactor">
    <cofactor evidence="3">
        <name>methylcob(III)alamin</name>
        <dbReference type="ChEBI" id="CHEBI:28115"/>
    </cofactor>
</comment>
<feature type="domain" description="B12-binding N-terminal" evidence="23">
    <location>
        <begin position="571"/>
        <end position="664"/>
    </location>
</feature>
<keyword evidence="16" id="KW-0170">Cobalt</keyword>
<feature type="binding site" evidence="19">
    <location>
        <position position="201"/>
    </location>
    <ligand>
        <name>Zn(2+)</name>
        <dbReference type="ChEBI" id="CHEBI:29105"/>
    </ligand>
</feature>
<evidence type="ECO:0000256" key="17">
    <source>
        <dbReference type="ARBA" id="ARBA00025552"/>
    </source>
</evidence>
<comment type="caution">
    <text evidence="24">The sequence shown here is derived from an EMBL/GenBank/DDBJ whole genome shotgun (WGS) entry which is preliminary data.</text>
</comment>
<evidence type="ECO:0000256" key="14">
    <source>
        <dbReference type="ARBA" id="ARBA00022833"/>
    </source>
</evidence>
<evidence type="ECO:0000256" key="6">
    <source>
        <dbReference type="ARBA" id="ARBA00012032"/>
    </source>
</evidence>
<dbReference type="InterPro" id="IPR036594">
    <property type="entry name" value="Meth_synthase_dom"/>
</dbReference>
<dbReference type="PANTHER" id="PTHR45833:SF1">
    <property type="entry name" value="METHIONINE SYNTHASE"/>
    <property type="match status" value="1"/>
</dbReference>
<evidence type="ECO:0000313" key="24">
    <source>
        <dbReference type="EMBL" id="MCQ4815524.1"/>
    </source>
</evidence>
<protein>
    <recommendedName>
        <fullName evidence="7">Methionine synthase</fullName>
        <ecNumber evidence="6">2.1.1.13</ecNumber>
    </recommendedName>
    <alternativeName>
        <fullName evidence="18">5-methyltetrahydrofolate--homocysteine methyltransferase</fullName>
    </alternativeName>
</protein>
<evidence type="ECO:0000256" key="19">
    <source>
        <dbReference type="PROSITE-ProRule" id="PRU00333"/>
    </source>
</evidence>
<keyword evidence="9" id="KW-0028">Amino-acid biosynthesis</keyword>
<evidence type="ECO:0000256" key="13">
    <source>
        <dbReference type="ARBA" id="ARBA00022723"/>
    </source>
</evidence>
<keyword evidence="15" id="KW-0486">Methionine biosynthesis</keyword>
<dbReference type="Pfam" id="PF02310">
    <property type="entry name" value="B12-binding"/>
    <property type="match status" value="1"/>
</dbReference>
<keyword evidence="8 19" id="KW-0489">Methyltransferase</keyword>
<dbReference type="AlphaFoldDB" id="A0AAW5K8N0"/>
<evidence type="ECO:0000256" key="7">
    <source>
        <dbReference type="ARBA" id="ARBA00013998"/>
    </source>
</evidence>
<evidence type="ECO:0000256" key="1">
    <source>
        <dbReference type="ARBA" id="ARBA00001700"/>
    </source>
</evidence>
<evidence type="ECO:0000256" key="9">
    <source>
        <dbReference type="ARBA" id="ARBA00022605"/>
    </source>
</evidence>
<dbReference type="EMBL" id="JANFYT010000040">
    <property type="protein sequence ID" value="MCQ4815524.1"/>
    <property type="molecule type" value="Genomic_DNA"/>
</dbReference>
<dbReference type="PROSITE" id="PS50972">
    <property type="entry name" value="PTERIN_BINDING"/>
    <property type="match status" value="1"/>
</dbReference>
<dbReference type="RefSeq" id="WP_008709571.1">
    <property type="nucleotide sequence ID" value="NZ_CABKQM010000003.1"/>
</dbReference>
<evidence type="ECO:0000256" key="5">
    <source>
        <dbReference type="ARBA" id="ARBA00010398"/>
    </source>
</evidence>
<dbReference type="Gene3D" id="3.40.50.280">
    <property type="entry name" value="Cobalamin-binding domain"/>
    <property type="match status" value="1"/>
</dbReference>
<evidence type="ECO:0000256" key="12">
    <source>
        <dbReference type="ARBA" id="ARBA00022691"/>
    </source>
</evidence>
<evidence type="ECO:0000256" key="2">
    <source>
        <dbReference type="ARBA" id="ARBA00001947"/>
    </source>
</evidence>
<gene>
    <name evidence="24" type="ORF">NE630_13885</name>
</gene>
<dbReference type="PIRSF" id="PIRSF037472">
    <property type="entry name" value="DHPS_mtfrase"/>
    <property type="match status" value="1"/>
</dbReference>
<dbReference type="PROSITE" id="PS51337">
    <property type="entry name" value="B12_BINDING_NTER"/>
    <property type="match status" value="1"/>
</dbReference>
<evidence type="ECO:0000256" key="15">
    <source>
        <dbReference type="ARBA" id="ARBA00023167"/>
    </source>
</evidence>
<evidence type="ECO:0000256" key="10">
    <source>
        <dbReference type="ARBA" id="ARBA00022628"/>
    </source>
</evidence>
<evidence type="ECO:0000313" key="25">
    <source>
        <dbReference type="Proteomes" id="UP001205919"/>
    </source>
</evidence>
<keyword evidence="14 19" id="KW-0862">Zinc</keyword>
<comment type="function">
    <text evidence="17">Catalyzes the transfer of a methyl group from methyl-cobalamin to homocysteine, yielding enzyme-bound cob(I)alamin and methionine. Subsequently, remethylates the cofactor using methyltetrahydrofolate.</text>
</comment>
<dbReference type="SUPFAM" id="SSF47644">
    <property type="entry name" value="Methionine synthase domain"/>
    <property type="match status" value="1"/>
</dbReference>
<name>A0AAW5K8N0_9BACT</name>
<keyword evidence="11 19" id="KW-0808">Transferase</keyword>
<keyword evidence="12" id="KW-0949">S-adenosyl-L-methionine</keyword>
<dbReference type="PROSITE" id="PS51332">
    <property type="entry name" value="B12_BINDING"/>
    <property type="match status" value="1"/>
</dbReference>
<comment type="similarity">
    <text evidence="5">Belongs to the vitamin-B12 dependent methionine synthase family.</text>
</comment>
<dbReference type="InterPro" id="IPR050554">
    <property type="entry name" value="Met_Synthase/Corrinoid"/>
</dbReference>
<feature type="domain" description="Hcy-binding" evidence="20">
    <location>
        <begin position="1"/>
        <end position="281"/>
    </location>
</feature>
<dbReference type="Gene3D" id="3.20.20.330">
    <property type="entry name" value="Homocysteine-binding-like domain"/>
    <property type="match status" value="1"/>
</dbReference>
<dbReference type="GO" id="GO:0046653">
    <property type="term" value="P:tetrahydrofolate metabolic process"/>
    <property type="evidence" value="ECO:0007669"/>
    <property type="project" value="TreeGrafter"/>
</dbReference>
<dbReference type="GO" id="GO:0005829">
    <property type="term" value="C:cytosol"/>
    <property type="evidence" value="ECO:0007669"/>
    <property type="project" value="TreeGrafter"/>
</dbReference>
<dbReference type="PROSITE" id="PS50970">
    <property type="entry name" value="HCY"/>
    <property type="match status" value="1"/>
</dbReference>
<dbReference type="SUPFAM" id="SSF82282">
    <property type="entry name" value="Homocysteine S-methyltransferase"/>
    <property type="match status" value="1"/>
</dbReference>
<evidence type="ECO:0000256" key="18">
    <source>
        <dbReference type="ARBA" id="ARBA00031040"/>
    </source>
</evidence>
<evidence type="ECO:0000259" key="21">
    <source>
        <dbReference type="PROSITE" id="PS50972"/>
    </source>
</evidence>
<dbReference type="InterPro" id="IPR011005">
    <property type="entry name" value="Dihydropteroate_synth-like_sf"/>
</dbReference>
<organism evidence="24 25">
    <name type="scientific">Cloacibacillus evryensis</name>
    <dbReference type="NCBI Taxonomy" id="508460"/>
    <lineage>
        <taxon>Bacteria</taxon>
        <taxon>Thermotogati</taxon>
        <taxon>Synergistota</taxon>
        <taxon>Synergistia</taxon>
        <taxon>Synergistales</taxon>
        <taxon>Synergistaceae</taxon>
        <taxon>Cloacibacillus</taxon>
    </lineage>
</organism>
<dbReference type="Pfam" id="PF00809">
    <property type="entry name" value="Pterin_bind"/>
    <property type="match status" value="1"/>
</dbReference>
<dbReference type="PANTHER" id="PTHR45833">
    <property type="entry name" value="METHIONINE SYNTHASE"/>
    <property type="match status" value="1"/>
</dbReference>
<evidence type="ECO:0000259" key="23">
    <source>
        <dbReference type="PROSITE" id="PS51337"/>
    </source>
</evidence>
<feature type="domain" description="B12-binding" evidence="22">
    <location>
        <begin position="666"/>
        <end position="784"/>
    </location>
</feature>
<evidence type="ECO:0000256" key="3">
    <source>
        <dbReference type="ARBA" id="ARBA00001956"/>
    </source>
</evidence>
<dbReference type="GO" id="GO:0031419">
    <property type="term" value="F:cobalamin binding"/>
    <property type="evidence" value="ECO:0007669"/>
    <property type="project" value="UniProtKB-KW"/>
</dbReference>
<sequence>MIELDKILLFDGAMGTMLQRRGLELGTVPEALNVTAPEAIESIHREYLAAGADVILANTFGANRFKAEKAGMELAKMVAAGVKTARKAIGGAPGRYAALDIGPCGRVLQPAGDLPFDEAVEVFAEVIRAGTEAGADFILLETFTDLYELKAAVIAAKENSPLPVFATMSFEANGTTFFGASVESMVMTLEALGVSALGVNCSLGPRQLVPIVRRILAATRLPVLVQPNAGLPVMEDGVTRYDITPEEFASSIREFVAEGVRFVGGCCGTTPEYIRLTKSTIAGMAPAAIETAPRYGICSPSKVVGFDRVTVIGERLNPTGKKALQAALRAHDMDFVLREAIREEEQGAEVLDVNMGLPDIDEPAMLSEAVREIQAVTDLPLQLDSASPAALERAARIYNGKPLLNSVNGKKESLDTVLPIAKKYGCAVLGLTLDEKGIPKDAEARLAIARRIVKAAEAAGLRREDIFIDCLMMTVSAQPDQAHETMKAISLVKKELGVKTVLGVSNVSFGLPARPIINRTMLAMALASGLDAPIMNPGDAGMTETVAAARVLLEQDADSKEYVEKYGGAAPAQAAPVKDEAPQIGYAISRGLKDEAAKAAAALLAEQPPLAVVEKEIIPALDTVGKDYESGRIFLPQLIKSAEAAKAAFEVLRAELIKASGDTQKGKKIVIATVHGDIHDIGKNIVKVILENYNFDVTDLGKDVPPRQVIAAVKETGAKLVGLSALMTTTVASMRETIELLRRECPGVKVIVGGAVLTEGLAAYAGADRYAKDAMETVRHADSL</sequence>
<dbReference type="NCBIfam" id="NF005719">
    <property type="entry name" value="PRK07535.1"/>
    <property type="match status" value="1"/>
</dbReference>
<feature type="domain" description="Pterin-binding" evidence="21">
    <location>
        <begin position="309"/>
        <end position="554"/>
    </location>
</feature>
<feature type="binding site" evidence="19">
    <location>
        <position position="266"/>
    </location>
    <ligand>
        <name>Zn(2+)</name>
        <dbReference type="ChEBI" id="CHEBI:29105"/>
    </ligand>
</feature>
<keyword evidence="25" id="KW-1185">Reference proteome</keyword>
<dbReference type="InterPro" id="IPR006158">
    <property type="entry name" value="Cobalamin-bd"/>
</dbReference>
<keyword evidence="10" id="KW-0846">Cobalamin</keyword>
<evidence type="ECO:0000256" key="8">
    <source>
        <dbReference type="ARBA" id="ARBA00022603"/>
    </source>
</evidence>
<dbReference type="Pfam" id="PF02607">
    <property type="entry name" value="B12-binding_2"/>
    <property type="match status" value="1"/>
</dbReference>
<comment type="catalytic activity">
    <reaction evidence="1">
        <text>(6S)-5-methyl-5,6,7,8-tetrahydrofolate + L-homocysteine = (6S)-5,6,7,8-tetrahydrofolate + L-methionine</text>
        <dbReference type="Rhea" id="RHEA:11172"/>
        <dbReference type="ChEBI" id="CHEBI:18608"/>
        <dbReference type="ChEBI" id="CHEBI:57453"/>
        <dbReference type="ChEBI" id="CHEBI:57844"/>
        <dbReference type="ChEBI" id="CHEBI:58199"/>
        <dbReference type="EC" id="2.1.1.13"/>
    </reaction>
</comment>
<feature type="binding site" evidence="19">
    <location>
        <position position="267"/>
    </location>
    <ligand>
        <name>Zn(2+)</name>
        <dbReference type="ChEBI" id="CHEBI:29105"/>
    </ligand>
</feature>
<accession>A0AAW5K8N0</accession>
<dbReference type="InterPro" id="IPR003759">
    <property type="entry name" value="Cbl-bd_cap"/>
</dbReference>
<evidence type="ECO:0000259" key="22">
    <source>
        <dbReference type="PROSITE" id="PS51332"/>
    </source>
</evidence>
<dbReference type="InterPro" id="IPR036589">
    <property type="entry name" value="HCY_dom_sf"/>
</dbReference>
<dbReference type="GO" id="GO:0050667">
    <property type="term" value="P:homocysteine metabolic process"/>
    <property type="evidence" value="ECO:0007669"/>
    <property type="project" value="TreeGrafter"/>
</dbReference>
<dbReference type="SUPFAM" id="SSF52242">
    <property type="entry name" value="Cobalamin (vitamin B12)-binding domain"/>
    <property type="match status" value="1"/>
</dbReference>
<comment type="pathway">
    <text evidence="4">Amino-acid biosynthesis; L-methionine biosynthesis via de novo pathway; L-methionine from L-homocysteine (MetH route): step 1/1.</text>
</comment>
<reference evidence="24 25" key="1">
    <citation type="submission" date="2022-06" db="EMBL/GenBank/DDBJ databases">
        <title>Isolation of gut microbiota from human fecal samples.</title>
        <authorList>
            <person name="Pamer E.G."/>
            <person name="Barat B."/>
            <person name="Waligurski E."/>
            <person name="Medina S."/>
            <person name="Paddock L."/>
            <person name="Mostad J."/>
        </authorList>
    </citation>
    <scope>NUCLEOTIDE SEQUENCE [LARGE SCALE GENOMIC DNA]</scope>
    <source>
        <strain evidence="24 25">DFI.9.90</strain>
    </source>
</reference>
<evidence type="ECO:0000256" key="4">
    <source>
        <dbReference type="ARBA" id="ARBA00005178"/>
    </source>
</evidence>
<dbReference type="Proteomes" id="UP001205919">
    <property type="component" value="Unassembled WGS sequence"/>
</dbReference>
<dbReference type="Pfam" id="PF02574">
    <property type="entry name" value="S-methyl_trans"/>
    <property type="match status" value="1"/>
</dbReference>
<dbReference type="GO" id="GO:0008705">
    <property type="term" value="F:methionine synthase activity"/>
    <property type="evidence" value="ECO:0007669"/>
    <property type="project" value="UniProtKB-EC"/>
</dbReference>
<dbReference type="SUPFAM" id="SSF51717">
    <property type="entry name" value="Dihydropteroate synthetase-like"/>
    <property type="match status" value="1"/>
</dbReference>
<dbReference type="EC" id="2.1.1.13" evidence="6"/>
<dbReference type="InterPro" id="IPR003726">
    <property type="entry name" value="HCY_dom"/>
</dbReference>
<evidence type="ECO:0000256" key="16">
    <source>
        <dbReference type="ARBA" id="ARBA00023285"/>
    </source>
</evidence>
<evidence type="ECO:0000256" key="11">
    <source>
        <dbReference type="ARBA" id="ARBA00022679"/>
    </source>
</evidence>
<dbReference type="GO" id="GO:0046872">
    <property type="term" value="F:metal ion binding"/>
    <property type="evidence" value="ECO:0007669"/>
    <property type="project" value="UniProtKB-KW"/>
</dbReference>
<dbReference type="Gene3D" id="1.10.1240.10">
    <property type="entry name" value="Methionine synthase domain"/>
    <property type="match status" value="1"/>
</dbReference>
<comment type="cofactor">
    <cofactor evidence="2 19">
        <name>Zn(2+)</name>
        <dbReference type="ChEBI" id="CHEBI:29105"/>
    </cofactor>
</comment>